<evidence type="ECO:0000313" key="3">
    <source>
        <dbReference type="Proteomes" id="UP000009168"/>
    </source>
</evidence>
<keyword evidence="3" id="KW-1185">Reference proteome</keyword>
<dbReference type="GeneID" id="7846162"/>
<dbReference type="EMBL" id="GG662830">
    <property type="protein sequence ID" value="EAR88814.1"/>
    <property type="molecule type" value="Genomic_DNA"/>
</dbReference>
<dbReference type="Proteomes" id="UP000009168">
    <property type="component" value="Unassembled WGS sequence"/>
</dbReference>
<dbReference type="KEGG" id="tet:TTHERM_00263100"/>
<dbReference type="HOGENOM" id="CLU_569267_0_0_1"/>
<dbReference type="RefSeq" id="XP_001009059.1">
    <property type="nucleotide sequence ID" value="XM_001009059.2"/>
</dbReference>
<proteinExistence type="predicted"/>
<dbReference type="STRING" id="312017.Q22U73"/>
<feature type="coiled-coil region" evidence="1">
    <location>
        <begin position="278"/>
        <end position="342"/>
    </location>
</feature>
<organism evidence="2 3">
    <name type="scientific">Tetrahymena thermophila (strain SB210)</name>
    <dbReference type="NCBI Taxonomy" id="312017"/>
    <lineage>
        <taxon>Eukaryota</taxon>
        <taxon>Sar</taxon>
        <taxon>Alveolata</taxon>
        <taxon>Ciliophora</taxon>
        <taxon>Intramacronucleata</taxon>
        <taxon>Oligohymenophorea</taxon>
        <taxon>Hymenostomatida</taxon>
        <taxon>Tetrahymenina</taxon>
        <taxon>Tetrahymenidae</taxon>
        <taxon>Tetrahymena</taxon>
    </lineage>
</organism>
<feature type="coiled-coil region" evidence="1">
    <location>
        <begin position="135"/>
        <end position="225"/>
    </location>
</feature>
<dbReference type="InParanoid" id="Q22U73"/>
<sequence length="480" mass="56107">METQNFGLTQYASYLNGISHLTSSYNCQSPKGENVAKLSENNPFFNDPLINSLLSKYNHVSQQGDSSIRNPEISSISTQLSPKSNYSPIIFGQKQIQFQQSPLDTSQTKYSDILSEQASNQIFNSYYLTDAQYANSSPQKDAEKYKEEMQQLNKEILRLKSANNELTLQNEQLNQRVKQSEVQHNLDQQSILKYENAILVLDQKVNQLELNLKQKNEEILNLQVSKQIAIEQEQTKLNAAFQMEKLALNQEILNLKNSIMKKIQMNNPDHEMHTNLYIDQSTEKDKEIQRLKQEYEELKIENNILKDELIKRIEFQNESKDISKMHEMLSQKNQEIDQLQKSILIIHSQLEISQSQTQLNKSQVNAEIRESLQEQLTEQQEMLLDQEQTIELLRSSLDNLNEKCKYQEEELSKCTKERDELREKYDQMKEDNLVLRISVSCKEKEYQELAQQMQQSQNNKQNVVQRKILTGSLDLRDLLK</sequence>
<protein>
    <submittedName>
        <fullName evidence="2">Uncharacterized protein</fullName>
    </submittedName>
</protein>
<evidence type="ECO:0000256" key="1">
    <source>
        <dbReference type="SAM" id="Coils"/>
    </source>
</evidence>
<gene>
    <name evidence="2" type="ORF">TTHERM_00263100</name>
</gene>
<evidence type="ECO:0000313" key="2">
    <source>
        <dbReference type="EMBL" id="EAR88814.1"/>
    </source>
</evidence>
<name>Q22U73_TETTS</name>
<feature type="coiled-coil region" evidence="1">
    <location>
        <begin position="369"/>
        <end position="466"/>
    </location>
</feature>
<keyword evidence="1" id="KW-0175">Coiled coil</keyword>
<accession>Q22U73</accession>
<dbReference type="AlphaFoldDB" id="Q22U73"/>
<reference evidence="3" key="1">
    <citation type="journal article" date="2006" name="PLoS Biol.">
        <title>Macronuclear genome sequence of the ciliate Tetrahymena thermophila, a model eukaryote.</title>
        <authorList>
            <person name="Eisen J.A."/>
            <person name="Coyne R.S."/>
            <person name="Wu M."/>
            <person name="Wu D."/>
            <person name="Thiagarajan M."/>
            <person name="Wortman J.R."/>
            <person name="Badger J.H."/>
            <person name="Ren Q."/>
            <person name="Amedeo P."/>
            <person name="Jones K.M."/>
            <person name="Tallon L.J."/>
            <person name="Delcher A.L."/>
            <person name="Salzberg S.L."/>
            <person name="Silva J.C."/>
            <person name="Haas B.J."/>
            <person name="Majoros W.H."/>
            <person name="Farzad M."/>
            <person name="Carlton J.M."/>
            <person name="Smith R.K. Jr."/>
            <person name="Garg J."/>
            <person name="Pearlman R.E."/>
            <person name="Karrer K.M."/>
            <person name="Sun L."/>
            <person name="Manning G."/>
            <person name="Elde N.C."/>
            <person name="Turkewitz A.P."/>
            <person name="Asai D.J."/>
            <person name="Wilkes D.E."/>
            <person name="Wang Y."/>
            <person name="Cai H."/>
            <person name="Collins K."/>
            <person name="Stewart B.A."/>
            <person name="Lee S.R."/>
            <person name="Wilamowska K."/>
            <person name="Weinberg Z."/>
            <person name="Ruzzo W.L."/>
            <person name="Wloga D."/>
            <person name="Gaertig J."/>
            <person name="Frankel J."/>
            <person name="Tsao C.-C."/>
            <person name="Gorovsky M.A."/>
            <person name="Keeling P.J."/>
            <person name="Waller R.F."/>
            <person name="Patron N.J."/>
            <person name="Cherry J.M."/>
            <person name="Stover N.A."/>
            <person name="Krieger C.J."/>
            <person name="del Toro C."/>
            <person name="Ryder H.F."/>
            <person name="Williamson S.C."/>
            <person name="Barbeau R.A."/>
            <person name="Hamilton E.P."/>
            <person name="Orias E."/>
        </authorList>
    </citation>
    <scope>NUCLEOTIDE SEQUENCE [LARGE SCALE GENOMIC DNA]</scope>
    <source>
        <strain evidence="3">SB210</strain>
    </source>
</reference>